<proteinExistence type="predicted"/>
<name>A0AAN9ABS8_HALRR</name>
<protein>
    <recommendedName>
        <fullName evidence="4">Transmembrane protein</fullName>
    </recommendedName>
</protein>
<dbReference type="EMBL" id="JAXCGZ010006516">
    <property type="protein sequence ID" value="KAK7079705.1"/>
    <property type="molecule type" value="Genomic_DNA"/>
</dbReference>
<dbReference type="AlphaFoldDB" id="A0AAN9ABS8"/>
<keyword evidence="3" id="KW-1185">Reference proteome</keyword>
<reference evidence="2 3" key="1">
    <citation type="submission" date="2023-11" db="EMBL/GenBank/DDBJ databases">
        <title>Halocaridina rubra genome assembly.</title>
        <authorList>
            <person name="Smith C."/>
        </authorList>
    </citation>
    <scope>NUCLEOTIDE SEQUENCE [LARGE SCALE GENOMIC DNA]</scope>
    <source>
        <strain evidence="2">EP-1</strain>
        <tissue evidence="2">Whole</tissue>
    </source>
</reference>
<evidence type="ECO:0000313" key="3">
    <source>
        <dbReference type="Proteomes" id="UP001381693"/>
    </source>
</evidence>
<dbReference type="Proteomes" id="UP001381693">
    <property type="component" value="Unassembled WGS sequence"/>
</dbReference>
<keyword evidence="1" id="KW-1133">Transmembrane helix</keyword>
<accession>A0AAN9ABS8</accession>
<keyword evidence="1" id="KW-0472">Membrane</keyword>
<feature type="transmembrane region" description="Helical" evidence="1">
    <location>
        <begin position="31"/>
        <end position="50"/>
    </location>
</feature>
<gene>
    <name evidence="2" type="ORF">SK128_026982</name>
</gene>
<evidence type="ECO:0000256" key="1">
    <source>
        <dbReference type="SAM" id="Phobius"/>
    </source>
</evidence>
<organism evidence="2 3">
    <name type="scientific">Halocaridina rubra</name>
    <name type="common">Hawaiian red shrimp</name>
    <dbReference type="NCBI Taxonomy" id="373956"/>
    <lineage>
        <taxon>Eukaryota</taxon>
        <taxon>Metazoa</taxon>
        <taxon>Ecdysozoa</taxon>
        <taxon>Arthropoda</taxon>
        <taxon>Crustacea</taxon>
        <taxon>Multicrustacea</taxon>
        <taxon>Malacostraca</taxon>
        <taxon>Eumalacostraca</taxon>
        <taxon>Eucarida</taxon>
        <taxon>Decapoda</taxon>
        <taxon>Pleocyemata</taxon>
        <taxon>Caridea</taxon>
        <taxon>Atyoidea</taxon>
        <taxon>Atyidae</taxon>
        <taxon>Halocaridina</taxon>
    </lineage>
</organism>
<feature type="transmembrane region" description="Helical" evidence="1">
    <location>
        <begin position="6"/>
        <end position="24"/>
    </location>
</feature>
<sequence>MLPAYFVFSWITLVCTCIVQLVILPRFYGSLGVFLVGTVVTTVVVILVLAEKCEFLLDLESYHECTPEEDNLTDIMLVELNSTSSSWGIVSDGLTVHAPKENPVTDYFNFTIGDEINPCHNGPTTHFPDVSTFHSLIAGIPQNNQV</sequence>
<evidence type="ECO:0008006" key="4">
    <source>
        <dbReference type="Google" id="ProtNLM"/>
    </source>
</evidence>
<comment type="caution">
    <text evidence="2">The sequence shown here is derived from an EMBL/GenBank/DDBJ whole genome shotgun (WGS) entry which is preliminary data.</text>
</comment>
<evidence type="ECO:0000313" key="2">
    <source>
        <dbReference type="EMBL" id="KAK7079705.1"/>
    </source>
</evidence>
<keyword evidence="1" id="KW-0812">Transmembrane</keyword>